<dbReference type="InterPro" id="IPR004927">
    <property type="entry name" value="MerB"/>
</dbReference>
<sequence>MTGLTMDDFDRQLRFDVINFWLDQCRPPTVAELASQGGGEGDRDETSVRRGLARLEQLHHLTLYGADVPSPTPIAMAHPFSHLPTPYLVKAGDGRAWWANCAWCALGLAAMLYPDAAPGANTDVAVSVHALTAPAGALTVLTVTRDGNLVVPPQHRTDTGAEEYDLHAVFSAPPSRWWADVRFACGTIQLCATRAEAEAWPRRHGFLDGDAVRLDALWRLAKAWYQDKHRYDYERKTPAQREVLFRELGLTSAYWAS</sequence>
<evidence type="ECO:0000313" key="2">
    <source>
        <dbReference type="Proteomes" id="UP001163105"/>
    </source>
</evidence>
<evidence type="ECO:0000313" key="1">
    <source>
        <dbReference type="EMBL" id="KAJ6443516.1"/>
    </source>
</evidence>
<dbReference type="AlphaFoldDB" id="A0AB34FYU5"/>
<name>A0AB34FYU5_9HYPO</name>
<keyword evidence="2" id="KW-1185">Reference proteome</keyword>
<protein>
    <submittedName>
        <fullName evidence="1">AIF-like mitochondrial oxidoreductase (Nfrl)</fullName>
    </submittedName>
</protein>
<reference evidence="1" key="1">
    <citation type="submission" date="2023-01" db="EMBL/GenBank/DDBJ databases">
        <title>The growth and conidiation of Purpureocillium lavendulum are regulated by nitrogen source and histone H3K14 acetylation.</title>
        <authorList>
            <person name="Tang P."/>
            <person name="Han J."/>
            <person name="Zhang C."/>
            <person name="Tang P."/>
            <person name="Qi F."/>
            <person name="Zhang K."/>
            <person name="Liang L."/>
        </authorList>
    </citation>
    <scope>NUCLEOTIDE SEQUENCE</scope>
    <source>
        <strain evidence="1">YMF1.00683</strain>
    </source>
</reference>
<comment type="caution">
    <text evidence="1">The sequence shown here is derived from an EMBL/GenBank/DDBJ whole genome shotgun (WGS) entry which is preliminary data.</text>
</comment>
<proteinExistence type="predicted"/>
<dbReference type="InterPro" id="IPR053717">
    <property type="entry name" value="MerB_lyase_sf"/>
</dbReference>
<accession>A0AB34FYU5</accession>
<gene>
    <name evidence="1" type="ORF">O9K51_04695</name>
</gene>
<dbReference type="GO" id="GO:0018836">
    <property type="term" value="F:alkylmercury lyase activity"/>
    <property type="evidence" value="ECO:0007669"/>
    <property type="project" value="InterPro"/>
</dbReference>
<dbReference type="Gene3D" id="3.30.450.410">
    <property type="match status" value="1"/>
</dbReference>
<dbReference type="Pfam" id="PF03243">
    <property type="entry name" value="MerB"/>
    <property type="match status" value="1"/>
</dbReference>
<dbReference type="SUPFAM" id="SSF160387">
    <property type="entry name" value="NosL/MerB-like"/>
    <property type="match status" value="1"/>
</dbReference>
<dbReference type="Proteomes" id="UP001163105">
    <property type="component" value="Unassembled WGS sequence"/>
</dbReference>
<dbReference type="EMBL" id="JAQHRD010000003">
    <property type="protein sequence ID" value="KAJ6443516.1"/>
    <property type="molecule type" value="Genomic_DNA"/>
</dbReference>
<organism evidence="1 2">
    <name type="scientific">Purpureocillium lavendulum</name>
    <dbReference type="NCBI Taxonomy" id="1247861"/>
    <lineage>
        <taxon>Eukaryota</taxon>
        <taxon>Fungi</taxon>
        <taxon>Dikarya</taxon>
        <taxon>Ascomycota</taxon>
        <taxon>Pezizomycotina</taxon>
        <taxon>Sordariomycetes</taxon>
        <taxon>Hypocreomycetidae</taxon>
        <taxon>Hypocreales</taxon>
        <taxon>Ophiocordycipitaceae</taxon>
        <taxon>Purpureocillium</taxon>
    </lineage>
</organism>